<keyword evidence="9" id="KW-0010">Activator</keyword>
<dbReference type="GO" id="GO:0006355">
    <property type="term" value="P:regulation of DNA-templated transcription"/>
    <property type="evidence" value="ECO:0007669"/>
    <property type="project" value="InterPro"/>
</dbReference>
<dbReference type="Pfam" id="PF00439">
    <property type="entry name" value="Bromodomain"/>
    <property type="match status" value="1"/>
</dbReference>
<keyword evidence="7" id="KW-0805">Transcription regulation</keyword>
<dbReference type="Pfam" id="PF00271">
    <property type="entry name" value="Helicase_C"/>
    <property type="match status" value="1"/>
</dbReference>
<dbReference type="PROSITE" id="PS00633">
    <property type="entry name" value="BROMODOMAIN_1"/>
    <property type="match status" value="1"/>
</dbReference>
<dbReference type="InterPro" id="IPR029295">
    <property type="entry name" value="SnAC"/>
</dbReference>
<dbReference type="CDD" id="cd18793">
    <property type="entry name" value="SF2_C_SNF"/>
    <property type="match status" value="1"/>
</dbReference>
<evidence type="ECO:0000256" key="2">
    <source>
        <dbReference type="ARBA" id="ARBA00022741"/>
    </source>
</evidence>
<keyword evidence="5" id="KW-0067">ATP-binding</keyword>
<evidence type="ECO:0000256" key="9">
    <source>
        <dbReference type="ARBA" id="ARBA00023159"/>
    </source>
</evidence>
<evidence type="ECO:0000256" key="8">
    <source>
        <dbReference type="ARBA" id="ARBA00023117"/>
    </source>
</evidence>
<feature type="region of interest" description="Disordered" evidence="13">
    <location>
        <begin position="1335"/>
        <end position="1386"/>
    </location>
</feature>
<evidence type="ECO:0000256" key="5">
    <source>
        <dbReference type="ARBA" id="ARBA00022840"/>
    </source>
</evidence>
<evidence type="ECO:0000256" key="6">
    <source>
        <dbReference type="ARBA" id="ARBA00022853"/>
    </source>
</evidence>
<feature type="compositionally biased region" description="Basic and acidic residues" evidence="13">
    <location>
        <begin position="565"/>
        <end position="581"/>
    </location>
</feature>
<keyword evidence="2" id="KW-0547">Nucleotide-binding</keyword>
<feature type="compositionally biased region" description="Acidic residues" evidence="13">
    <location>
        <begin position="644"/>
        <end position="663"/>
    </location>
</feature>
<dbReference type="Gene3D" id="3.40.5.120">
    <property type="match status" value="1"/>
</dbReference>
<dbReference type="GO" id="GO:0006325">
    <property type="term" value="P:chromatin organization"/>
    <property type="evidence" value="ECO:0007669"/>
    <property type="project" value="UniProtKB-KW"/>
</dbReference>
<keyword evidence="6" id="KW-0156">Chromatin regulator</keyword>
<dbReference type="InterPro" id="IPR001650">
    <property type="entry name" value="Helicase_C-like"/>
</dbReference>
<dbReference type="InterPro" id="IPR018359">
    <property type="entry name" value="Bromodomain_CS"/>
</dbReference>
<evidence type="ECO:0000313" key="19">
    <source>
        <dbReference type="EMBL" id="KAL0276317.1"/>
    </source>
</evidence>
<feature type="compositionally biased region" description="Basic and acidic residues" evidence="13">
    <location>
        <begin position="185"/>
        <end position="197"/>
    </location>
</feature>
<dbReference type="SMART" id="SM01314">
    <property type="entry name" value="SnAC"/>
    <property type="match status" value="1"/>
</dbReference>
<feature type="region of interest" description="Disordered" evidence="13">
    <location>
        <begin position="1492"/>
        <end position="1555"/>
    </location>
</feature>
<evidence type="ECO:0008006" key="20">
    <source>
        <dbReference type="Google" id="ProtNLM"/>
    </source>
</evidence>
<reference evidence="19" key="1">
    <citation type="journal article" date="2024" name="Gigascience">
        <title>Chromosome-level genome of the poultry shaft louse Menopon gallinae provides insight into the host-switching and adaptive evolution of parasitic lice.</title>
        <authorList>
            <person name="Xu Y."/>
            <person name="Ma L."/>
            <person name="Liu S."/>
            <person name="Liang Y."/>
            <person name="Liu Q."/>
            <person name="He Z."/>
            <person name="Tian L."/>
            <person name="Duan Y."/>
            <person name="Cai W."/>
            <person name="Li H."/>
            <person name="Song F."/>
        </authorList>
    </citation>
    <scope>NUCLEOTIDE SEQUENCE</scope>
    <source>
        <strain evidence="19">Cailab_2023a</strain>
    </source>
</reference>
<dbReference type="SMART" id="SM00490">
    <property type="entry name" value="HELICc"/>
    <property type="match status" value="1"/>
</dbReference>
<feature type="compositionally biased region" description="Acidic residues" evidence="13">
    <location>
        <begin position="1335"/>
        <end position="1344"/>
    </location>
</feature>
<feature type="compositionally biased region" description="Acidic residues" evidence="13">
    <location>
        <begin position="1494"/>
        <end position="1505"/>
    </location>
</feature>
<evidence type="ECO:0000256" key="1">
    <source>
        <dbReference type="ARBA" id="ARBA00004123"/>
    </source>
</evidence>
<feature type="compositionally biased region" description="Basic and acidic residues" evidence="13">
    <location>
        <begin position="1506"/>
        <end position="1516"/>
    </location>
</feature>
<feature type="domain" description="HSA" evidence="17">
    <location>
        <begin position="457"/>
        <end position="529"/>
    </location>
</feature>
<accession>A0AAW2I2S6</accession>
<dbReference type="FunFam" id="1.20.920.10:FF:000041">
    <property type="entry name" value="ATP-dependent helicase brm"/>
    <property type="match status" value="1"/>
</dbReference>
<dbReference type="GO" id="GO:0005634">
    <property type="term" value="C:nucleus"/>
    <property type="evidence" value="ECO:0007669"/>
    <property type="project" value="UniProtKB-SubCell"/>
</dbReference>
<evidence type="ECO:0000259" key="15">
    <source>
        <dbReference type="PROSITE" id="PS51192"/>
    </source>
</evidence>
<dbReference type="InterPro" id="IPR000330">
    <property type="entry name" value="SNF2_N"/>
</dbReference>
<dbReference type="GO" id="GO:0048731">
    <property type="term" value="P:system development"/>
    <property type="evidence" value="ECO:0007669"/>
    <property type="project" value="UniProtKB-ARBA"/>
</dbReference>
<dbReference type="InterPro" id="IPR038718">
    <property type="entry name" value="SNF2-like_sf"/>
</dbReference>
<proteinExistence type="predicted"/>
<evidence type="ECO:0000259" key="18">
    <source>
        <dbReference type="PROSITE" id="PS51666"/>
    </source>
</evidence>
<dbReference type="GO" id="GO:0016787">
    <property type="term" value="F:hydrolase activity"/>
    <property type="evidence" value="ECO:0007669"/>
    <property type="project" value="UniProtKB-KW"/>
</dbReference>
<comment type="caution">
    <text evidence="19">The sequence shown here is derived from an EMBL/GenBank/DDBJ whole genome shotgun (WGS) entry which is preliminary data.</text>
</comment>
<comment type="subcellular location">
    <subcellularLocation>
        <location evidence="1">Nucleus</location>
    </subcellularLocation>
</comment>
<feature type="region of interest" description="Disordered" evidence="13">
    <location>
        <begin position="565"/>
        <end position="678"/>
    </location>
</feature>
<dbReference type="PROSITE" id="PS51192">
    <property type="entry name" value="HELICASE_ATP_BIND_1"/>
    <property type="match status" value="1"/>
</dbReference>
<evidence type="ECO:0000256" key="12">
    <source>
        <dbReference type="PROSITE-ProRule" id="PRU00035"/>
    </source>
</evidence>
<dbReference type="InterPro" id="IPR049730">
    <property type="entry name" value="SNF2/RAD54-like_C"/>
</dbReference>
<evidence type="ECO:0000256" key="3">
    <source>
        <dbReference type="ARBA" id="ARBA00022801"/>
    </source>
</evidence>
<dbReference type="SUPFAM" id="SSF52540">
    <property type="entry name" value="P-loop containing nucleoside triphosphate hydrolases"/>
    <property type="match status" value="2"/>
</dbReference>
<evidence type="ECO:0000259" key="16">
    <source>
        <dbReference type="PROSITE" id="PS51194"/>
    </source>
</evidence>
<dbReference type="Pfam" id="PF14619">
    <property type="entry name" value="SnAC"/>
    <property type="match status" value="1"/>
</dbReference>
<keyword evidence="3" id="KW-0378">Hydrolase</keyword>
<dbReference type="GO" id="GO:0042393">
    <property type="term" value="F:histone binding"/>
    <property type="evidence" value="ECO:0007669"/>
    <property type="project" value="InterPro"/>
</dbReference>
<dbReference type="Gene3D" id="3.40.50.10810">
    <property type="entry name" value="Tandem AAA-ATPase domain"/>
    <property type="match status" value="1"/>
</dbReference>
<dbReference type="SMART" id="SM00487">
    <property type="entry name" value="DEXDc"/>
    <property type="match status" value="1"/>
</dbReference>
<name>A0AAW2I2S6_9NEOP</name>
<dbReference type="InterPro" id="IPR014012">
    <property type="entry name" value="HSA_dom"/>
</dbReference>
<feature type="compositionally biased region" description="Low complexity" evidence="13">
    <location>
        <begin position="51"/>
        <end position="68"/>
    </location>
</feature>
<feature type="region of interest" description="Disordered" evidence="13">
    <location>
        <begin position="1"/>
        <end position="237"/>
    </location>
</feature>
<dbReference type="Pfam" id="PF00176">
    <property type="entry name" value="SNF2-rel_dom"/>
    <property type="match status" value="1"/>
</dbReference>
<dbReference type="EMBL" id="JARGDH010000002">
    <property type="protein sequence ID" value="KAL0276317.1"/>
    <property type="molecule type" value="Genomic_DNA"/>
</dbReference>
<evidence type="ECO:0000259" key="17">
    <source>
        <dbReference type="PROSITE" id="PS51204"/>
    </source>
</evidence>
<dbReference type="Pfam" id="PF07533">
    <property type="entry name" value="BRK"/>
    <property type="match status" value="1"/>
</dbReference>
<dbReference type="InterPro" id="IPR006576">
    <property type="entry name" value="BRK_domain"/>
</dbReference>
<dbReference type="InterPro" id="IPR036427">
    <property type="entry name" value="Bromodomain-like_sf"/>
</dbReference>
<dbReference type="FunFam" id="3.40.50.10810:FF:000008">
    <property type="entry name" value="Chromatin structure-remodeling complex subunit snf21"/>
    <property type="match status" value="1"/>
</dbReference>
<dbReference type="Pfam" id="PF07529">
    <property type="entry name" value="HSA"/>
    <property type="match status" value="1"/>
</dbReference>
<dbReference type="CDD" id="cd17996">
    <property type="entry name" value="DEXHc_SMARCA2_SMARCA4"/>
    <property type="match status" value="1"/>
</dbReference>
<dbReference type="InterPro" id="IPR001487">
    <property type="entry name" value="Bromodomain"/>
</dbReference>
<gene>
    <name evidence="19" type="ORF">PYX00_003911</name>
</gene>
<feature type="region of interest" description="Disordered" evidence="13">
    <location>
        <begin position="278"/>
        <end position="358"/>
    </location>
</feature>
<dbReference type="Pfam" id="PF08880">
    <property type="entry name" value="QLQ"/>
    <property type="match status" value="1"/>
</dbReference>
<organism evidence="19">
    <name type="scientific">Menopon gallinae</name>
    <name type="common">poultry shaft louse</name>
    <dbReference type="NCBI Taxonomy" id="328185"/>
    <lineage>
        <taxon>Eukaryota</taxon>
        <taxon>Metazoa</taxon>
        <taxon>Ecdysozoa</taxon>
        <taxon>Arthropoda</taxon>
        <taxon>Hexapoda</taxon>
        <taxon>Insecta</taxon>
        <taxon>Pterygota</taxon>
        <taxon>Neoptera</taxon>
        <taxon>Paraneoptera</taxon>
        <taxon>Psocodea</taxon>
        <taxon>Troctomorpha</taxon>
        <taxon>Phthiraptera</taxon>
        <taxon>Amblycera</taxon>
        <taxon>Menoponidae</taxon>
        <taxon>Menopon</taxon>
    </lineage>
</organism>
<keyword evidence="11" id="KW-0539">Nucleus</keyword>
<dbReference type="SUPFAM" id="SSF47370">
    <property type="entry name" value="Bromodomain"/>
    <property type="match status" value="1"/>
</dbReference>
<dbReference type="SMART" id="SM00592">
    <property type="entry name" value="BRK"/>
    <property type="match status" value="1"/>
</dbReference>
<dbReference type="GO" id="GO:0048513">
    <property type="term" value="P:animal organ development"/>
    <property type="evidence" value="ECO:0007669"/>
    <property type="project" value="UniProtKB-ARBA"/>
</dbReference>
<dbReference type="PANTHER" id="PTHR10799">
    <property type="entry name" value="SNF2/RAD54 HELICASE FAMILY"/>
    <property type="match status" value="1"/>
</dbReference>
<dbReference type="SMART" id="SM00573">
    <property type="entry name" value="HSA"/>
    <property type="match status" value="1"/>
</dbReference>
<dbReference type="SMART" id="SM00297">
    <property type="entry name" value="BROMO"/>
    <property type="match status" value="1"/>
</dbReference>
<dbReference type="InterPro" id="IPR014001">
    <property type="entry name" value="Helicase_ATP-bd"/>
</dbReference>
<feature type="domain" description="Helicase ATP-binding" evidence="15">
    <location>
        <begin position="735"/>
        <end position="900"/>
    </location>
</feature>
<dbReference type="PROSITE" id="PS51194">
    <property type="entry name" value="HELICASE_CTER"/>
    <property type="match status" value="1"/>
</dbReference>
<feature type="domain" description="Helicase C-terminal" evidence="16">
    <location>
        <begin position="1053"/>
        <end position="1214"/>
    </location>
</feature>
<dbReference type="InterPro" id="IPR014978">
    <property type="entry name" value="Gln-Leu-Gln_QLQ"/>
</dbReference>
<feature type="compositionally biased region" description="Pro residues" evidence="13">
    <location>
        <begin position="119"/>
        <end position="134"/>
    </location>
</feature>
<dbReference type="GO" id="GO:0004386">
    <property type="term" value="F:helicase activity"/>
    <property type="evidence" value="ECO:0007669"/>
    <property type="project" value="UniProtKB-KW"/>
</dbReference>
<dbReference type="InterPro" id="IPR027417">
    <property type="entry name" value="P-loop_NTPase"/>
</dbReference>
<dbReference type="SMART" id="SM00951">
    <property type="entry name" value="QLQ"/>
    <property type="match status" value="1"/>
</dbReference>
<evidence type="ECO:0000256" key="10">
    <source>
        <dbReference type="ARBA" id="ARBA00023163"/>
    </source>
</evidence>
<feature type="compositionally biased region" description="Pro residues" evidence="13">
    <location>
        <begin position="1"/>
        <end position="44"/>
    </location>
</feature>
<dbReference type="SUPFAM" id="SSF160481">
    <property type="entry name" value="BRK domain-like"/>
    <property type="match status" value="1"/>
</dbReference>
<protein>
    <recommendedName>
        <fullName evidence="20">ATP-dependent helicase brm</fullName>
    </recommendedName>
</protein>
<evidence type="ECO:0000256" key="13">
    <source>
        <dbReference type="SAM" id="MobiDB-lite"/>
    </source>
</evidence>
<feature type="domain" description="Bromo" evidence="14">
    <location>
        <begin position="1404"/>
        <end position="1474"/>
    </location>
</feature>
<dbReference type="FunFam" id="3.40.50.300:FF:003020">
    <property type="entry name" value="SNF2-related domain-containing protein"/>
    <property type="match status" value="1"/>
</dbReference>
<dbReference type="Gene3D" id="3.40.50.300">
    <property type="entry name" value="P-loop containing nucleotide triphosphate hydrolases"/>
    <property type="match status" value="1"/>
</dbReference>
<dbReference type="PROSITE" id="PS51204">
    <property type="entry name" value="HSA"/>
    <property type="match status" value="1"/>
</dbReference>
<evidence type="ECO:0000256" key="11">
    <source>
        <dbReference type="ARBA" id="ARBA00023242"/>
    </source>
</evidence>
<dbReference type="PROSITE" id="PS51666">
    <property type="entry name" value="QLQ"/>
    <property type="match status" value="1"/>
</dbReference>
<dbReference type="PRINTS" id="PR00503">
    <property type="entry name" value="BROMODOMAIN"/>
</dbReference>
<feature type="domain" description="QLQ" evidence="18">
    <location>
        <begin position="236"/>
        <end position="271"/>
    </location>
</feature>
<feature type="compositionally biased region" description="Low complexity" evidence="13">
    <location>
        <begin position="288"/>
        <end position="307"/>
    </location>
</feature>
<keyword evidence="8 12" id="KW-0103">Bromodomain</keyword>
<dbReference type="FunFam" id="1.20.5.170:FF:000008">
    <property type="entry name" value="probable global transcription activator SNF2L2 isoform X1"/>
    <property type="match status" value="1"/>
</dbReference>
<keyword evidence="4" id="KW-0347">Helicase</keyword>
<dbReference type="Gene3D" id="1.20.920.10">
    <property type="entry name" value="Bromodomain-like"/>
    <property type="match status" value="1"/>
</dbReference>
<evidence type="ECO:0000256" key="7">
    <source>
        <dbReference type="ARBA" id="ARBA00023015"/>
    </source>
</evidence>
<evidence type="ECO:0000259" key="14">
    <source>
        <dbReference type="PROSITE" id="PS50014"/>
    </source>
</evidence>
<dbReference type="Gene3D" id="1.20.5.170">
    <property type="match status" value="1"/>
</dbReference>
<dbReference type="InterPro" id="IPR037259">
    <property type="entry name" value="BRK_sf"/>
</dbReference>
<sequence>MASPSPHPPSPMPPPQAPSPMGPPQQSPSPMPPSGAPSPMGPPQHHPHSPGPAYNPNQPSCPPNSNLPHGVPPTGQIQPNPGNMHMNGPSGPPQHTQNMGHSPYGATPQHMGPGGPGLGPGPGPQMGHQPPPMQGGPGSAAGMNAVPPGPVGGPQAGPPGSQPVPPPGPPQPGQENLNALQRTIDLMEEKGLQEDPRYSQLLVLRAKQGNMEAPRPGFNAGPNAPGQVGEPQPKSQLTPNQLLQLRGQIMAYRMLARNQPLSQQVALAVQGKVASGNQPCPTAPGFPPQQQIGPPQGGAPVRPTGQQEGPGPGGIVSPQPGTLPAGAVRPGTTPPIPQPGQTPAKQSRVTTMPKPMGLDPLTILQERENRKAARIAMRIEMLNNLPTTMADDLKLRAEIELRSLRLLNFQRQLKSEIIACIRRDTTLETAVNIKAYKRTKRQGLREARATEKLEKQQKLEAERKRRQKHQEYLAAVLQHSKDFKEHHRNNLAKTARLNKAVLNYHANAEKEQKKEQERIEKERMRRLMAEDEEGYRKLIDQKKDKRLAFLLSQTDEYISNLTEMVKQHKAEQKRKQQEEQKKKKKKKKKRGEGEEGMDVDESSQSSDMHVTVVESATGKTLTGEEAPLSSEVESWLDSHPGWEVLEEETEDDEEEFEDEDGENDGAKQSSSKQSDDIDAKAVINKAKVEDDEYKTDEQTYYSIAHTINEVVVEQASIMVNGKLKEYQIKGLEWLVSLFNNNLNGILADEMGLGKTIQTIGLLTYLMEKKKVMGPFLIIVPLSTLSNWVLEFEKWAPSVVVVAYKGSPHLRRSIQNQMRSTKFNVLLTTYEYVIKDKGVLAKLHWRFMIIDEGHRMKNHHCKLTQVLNTHYIAPHRLLLTGTPLQNKLPELWALLNFLLPSIFKSVSTFEQWFNAPFATTGEKVELNEEETILIIRRLHKVLRPFLLRRLKKEVESQLPDKVEYIIKCDMSGLQRVLYRHMQSKGVLLTDGSEKGNKGKGGAKALMNTIVQLRKLCNHPFMFQQIEEKYCDHVGAAAGVISGPDLYRASGKFELLDRILPKLKATNHRVLLFCQMTQLMTIMEDYLTWRNFNYLRLDGTTKSEDRGELLRRFNSKDSEYFLFLLSTRAGGLGLNLQAADTVIIFDSDWNPHQDLQAQDRAHRIGQQNEVRVLRLMTVNSVEERILAAARYKLNMDEKVIQAGMFDQKSTGSERQQFLQTILHQDDADDEEENEVPDDETVNQMIARNETEFNLFQKMDLERRREDAKLGTARKSRLIEESELPDWLVKEDDEVDVLAYEDEEEKILERGTRKRKEVDYTDSLTEKEWLKAIDEEGAFDDEDDEEEEKKAKKKRGKRKRKGEDDDDEVIPSSSKKKKSSSSQSAESKLRKQMKSLMNIVVKYADSDGRVLSEPFMKLPSKSKLPDYYDIIKKPIDIKKIFNRIDDGKYADFDDLEKDFLQMCKNAQIYNEEASLIHEDSIVLQSVFTNARQRLEQDGETDDDKEGLDDDAHSESESSVRMKIKLKAGKSTPKPEGRGSSRRRKNQPKYTNSDDDDDD</sequence>
<dbReference type="GO" id="GO:0005524">
    <property type="term" value="F:ATP binding"/>
    <property type="evidence" value="ECO:0007669"/>
    <property type="project" value="UniProtKB-KW"/>
</dbReference>
<evidence type="ECO:0000256" key="4">
    <source>
        <dbReference type="ARBA" id="ARBA00022806"/>
    </source>
</evidence>
<feature type="compositionally biased region" description="Basic residues" evidence="13">
    <location>
        <begin position="1348"/>
        <end position="1357"/>
    </location>
</feature>
<dbReference type="PROSITE" id="PS50014">
    <property type="entry name" value="BROMODOMAIN_2"/>
    <property type="match status" value="1"/>
</dbReference>
<keyword evidence="10" id="KW-0804">Transcription</keyword>
<feature type="compositionally biased region" description="Pro residues" evidence="13">
    <location>
        <begin position="147"/>
        <end position="172"/>
    </location>
</feature>